<organism evidence="1 2">
    <name type="scientific">Abeliophyllum distichum</name>
    <dbReference type="NCBI Taxonomy" id="126358"/>
    <lineage>
        <taxon>Eukaryota</taxon>
        <taxon>Viridiplantae</taxon>
        <taxon>Streptophyta</taxon>
        <taxon>Embryophyta</taxon>
        <taxon>Tracheophyta</taxon>
        <taxon>Spermatophyta</taxon>
        <taxon>Magnoliopsida</taxon>
        <taxon>eudicotyledons</taxon>
        <taxon>Gunneridae</taxon>
        <taxon>Pentapetalae</taxon>
        <taxon>asterids</taxon>
        <taxon>lamiids</taxon>
        <taxon>Lamiales</taxon>
        <taxon>Oleaceae</taxon>
        <taxon>Forsythieae</taxon>
        <taxon>Abeliophyllum</taxon>
    </lineage>
</organism>
<keyword evidence="2" id="KW-1185">Reference proteome</keyword>
<dbReference type="EMBL" id="JBFOLK010000013">
    <property type="protein sequence ID" value="KAL2465285.1"/>
    <property type="molecule type" value="Genomic_DNA"/>
</dbReference>
<dbReference type="AlphaFoldDB" id="A0ABD1PMZ7"/>
<protein>
    <submittedName>
        <fullName evidence="1">Uncharacterized protein</fullName>
    </submittedName>
</protein>
<name>A0ABD1PMZ7_9LAMI</name>
<evidence type="ECO:0000313" key="2">
    <source>
        <dbReference type="Proteomes" id="UP001604336"/>
    </source>
</evidence>
<evidence type="ECO:0000313" key="1">
    <source>
        <dbReference type="EMBL" id="KAL2465285.1"/>
    </source>
</evidence>
<comment type="caution">
    <text evidence="1">The sequence shown here is derived from an EMBL/GenBank/DDBJ whole genome shotgun (WGS) entry which is preliminary data.</text>
</comment>
<sequence length="274" mass="33393">MDRATCEVKGQWLEAAFDDHEYHLITKVDIWSSNPRSPGLQRLETTYFYVDIYDFWTMDHCATYFYEVTWIELHVRSRGNGWKAAFDDHEYHLITKVDIWSSNPRSPGLQRLETTYFYVYIYDFWTMDHCATYFYEVTWIELHVRSRGNGWKAAFDDHEYHLITKVDIWSSNPRSPGLQRLETTYFYVYIYDFWTMDHCATYFYEDMDRATCEVKGQWLETTFDDHEYHLITKVDIWSSNPRSPGLQRLETTYFYVYIYDFWTMDHCATYFYEV</sequence>
<dbReference type="Proteomes" id="UP001604336">
    <property type="component" value="Unassembled WGS sequence"/>
</dbReference>
<proteinExistence type="predicted"/>
<accession>A0ABD1PMZ7</accession>
<gene>
    <name evidence="1" type="ORF">Adt_41136</name>
</gene>
<reference evidence="2" key="1">
    <citation type="submission" date="2024-07" db="EMBL/GenBank/DDBJ databases">
        <title>Two chromosome-level genome assemblies of Korean endemic species Abeliophyllum distichum and Forsythia ovata (Oleaceae).</title>
        <authorList>
            <person name="Jang H."/>
        </authorList>
    </citation>
    <scope>NUCLEOTIDE SEQUENCE [LARGE SCALE GENOMIC DNA]</scope>
</reference>